<dbReference type="PANTHER" id="PTHR43280">
    <property type="entry name" value="ARAC-FAMILY TRANSCRIPTIONAL REGULATOR"/>
    <property type="match status" value="1"/>
</dbReference>
<dbReference type="InterPro" id="IPR018060">
    <property type="entry name" value="HTH_AraC"/>
</dbReference>
<dbReference type="Gene3D" id="3.30.450.40">
    <property type="match status" value="1"/>
</dbReference>
<dbReference type="PROSITE" id="PS00041">
    <property type="entry name" value="HTH_ARAC_FAMILY_1"/>
    <property type="match status" value="1"/>
</dbReference>
<dbReference type="OrthoDB" id="9779074at2"/>
<keyword evidence="6" id="KW-1185">Reference proteome</keyword>
<dbReference type="InterPro" id="IPR003018">
    <property type="entry name" value="GAF"/>
</dbReference>
<dbReference type="Proteomes" id="UP000184432">
    <property type="component" value="Unassembled WGS sequence"/>
</dbReference>
<dbReference type="PROSITE" id="PS01124">
    <property type="entry name" value="HTH_ARAC_FAMILY_2"/>
    <property type="match status" value="1"/>
</dbReference>
<keyword evidence="1" id="KW-0805">Transcription regulation</keyword>
<name>A0A1M6FGK6_9FLAO</name>
<dbReference type="GO" id="GO:0003700">
    <property type="term" value="F:DNA-binding transcription factor activity"/>
    <property type="evidence" value="ECO:0007669"/>
    <property type="project" value="InterPro"/>
</dbReference>
<dbReference type="SUPFAM" id="SSF55781">
    <property type="entry name" value="GAF domain-like"/>
    <property type="match status" value="1"/>
</dbReference>
<dbReference type="InterPro" id="IPR029016">
    <property type="entry name" value="GAF-like_dom_sf"/>
</dbReference>
<dbReference type="SUPFAM" id="SSF46689">
    <property type="entry name" value="Homeodomain-like"/>
    <property type="match status" value="1"/>
</dbReference>
<dbReference type="Pfam" id="PF13185">
    <property type="entry name" value="GAF_2"/>
    <property type="match status" value="1"/>
</dbReference>
<dbReference type="Pfam" id="PF12833">
    <property type="entry name" value="HTH_18"/>
    <property type="match status" value="1"/>
</dbReference>
<proteinExistence type="predicted"/>
<feature type="domain" description="HTH araC/xylS-type" evidence="4">
    <location>
        <begin position="234"/>
        <end position="338"/>
    </location>
</feature>
<keyword evidence="3" id="KW-0804">Transcription</keyword>
<sequence>MDIQKRSCYTSSLNPIRKRQRTDLIKKEESRQSFRSPSTHYLEEVFTGFDNNYLQKAPLQTISILSYFATSLFDKNSVHDVLWDIVENCISHLHLEDCVIYMLDKDKEYLIQKAAYGNKNNGEKKIVSPIKIKVGEGIVGHVAKTGAYQRIGDLSAHSSYIVDDARRKSELAVPIYIGDMVMGVLDSEHSKEDFFKENHVFLFRLIAKLTEQKLKQICNNSSTCNITDDNVYFKELESLMRESKIYRDPNLGLTSVAHQLKISSNYLSQVVNKLTGKNFADYINSFRVEDAKLKLTNMDFTNYTIVGIGLESGFNSKSTFYSAFKKMVGISPSIYRKTAA</sequence>
<evidence type="ECO:0000256" key="1">
    <source>
        <dbReference type="ARBA" id="ARBA00023015"/>
    </source>
</evidence>
<evidence type="ECO:0000259" key="4">
    <source>
        <dbReference type="PROSITE" id="PS01124"/>
    </source>
</evidence>
<dbReference type="STRING" id="570521.SAMN04488508_104274"/>
<reference evidence="6" key="1">
    <citation type="submission" date="2016-11" db="EMBL/GenBank/DDBJ databases">
        <authorList>
            <person name="Varghese N."/>
            <person name="Submissions S."/>
        </authorList>
    </citation>
    <scope>NUCLEOTIDE SEQUENCE [LARGE SCALE GENOMIC DNA]</scope>
    <source>
        <strain evidence="6">DSM 22623</strain>
    </source>
</reference>
<evidence type="ECO:0000313" key="6">
    <source>
        <dbReference type="Proteomes" id="UP000184432"/>
    </source>
</evidence>
<protein>
    <submittedName>
        <fullName evidence="5">GAF domain-containing protein</fullName>
    </submittedName>
</protein>
<dbReference type="InterPro" id="IPR009057">
    <property type="entry name" value="Homeodomain-like_sf"/>
</dbReference>
<dbReference type="SMART" id="SM00342">
    <property type="entry name" value="HTH_ARAC"/>
    <property type="match status" value="1"/>
</dbReference>
<organism evidence="5 6">
    <name type="scientific">Aquimarina spongiae</name>
    <dbReference type="NCBI Taxonomy" id="570521"/>
    <lineage>
        <taxon>Bacteria</taxon>
        <taxon>Pseudomonadati</taxon>
        <taxon>Bacteroidota</taxon>
        <taxon>Flavobacteriia</taxon>
        <taxon>Flavobacteriales</taxon>
        <taxon>Flavobacteriaceae</taxon>
        <taxon>Aquimarina</taxon>
    </lineage>
</organism>
<evidence type="ECO:0000313" key="5">
    <source>
        <dbReference type="EMBL" id="SHI96805.1"/>
    </source>
</evidence>
<evidence type="ECO:0000256" key="3">
    <source>
        <dbReference type="ARBA" id="ARBA00023163"/>
    </source>
</evidence>
<dbReference type="InterPro" id="IPR018062">
    <property type="entry name" value="HTH_AraC-typ_CS"/>
</dbReference>
<keyword evidence="2" id="KW-0238">DNA-binding</keyword>
<gene>
    <name evidence="5" type="ORF">SAMN04488508_104274</name>
</gene>
<dbReference type="RefSeq" id="WP_073316089.1">
    <property type="nucleotide sequence ID" value="NZ_FQYP01000004.1"/>
</dbReference>
<dbReference type="AlphaFoldDB" id="A0A1M6FGK6"/>
<dbReference type="EMBL" id="FQYP01000004">
    <property type="protein sequence ID" value="SHI96805.1"/>
    <property type="molecule type" value="Genomic_DNA"/>
</dbReference>
<dbReference type="PANTHER" id="PTHR43280:SF29">
    <property type="entry name" value="ARAC-FAMILY TRANSCRIPTIONAL REGULATOR"/>
    <property type="match status" value="1"/>
</dbReference>
<accession>A0A1M6FGK6</accession>
<dbReference type="GO" id="GO:0043565">
    <property type="term" value="F:sequence-specific DNA binding"/>
    <property type="evidence" value="ECO:0007669"/>
    <property type="project" value="InterPro"/>
</dbReference>
<dbReference type="Gene3D" id="1.10.10.60">
    <property type="entry name" value="Homeodomain-like"/>
    <property type="match status" value="2"/>
</dbReference>
<dbReference type="SMART" id="SM00065">
    <property type="entry name" value="GAF"/>
    <property type="match status" value="1"/>
</dbReference>
<evidence type="ECO:0000256" key="2">
    <source>
        <dbReference type="ARBA" id="ARBA00023125"/>
    </source>
</evidence>